<keyword evidence="7" id="KW-0805">Transcription regulation</keyword>
<dbReference type="FunFam" id="3.30.160.60:FF:002343">
    <property type="entry name" value="Zinc finger protein 33A"/>
    <property type="match status" value="6"/>
</dbReference>
<dbReference type="SUPFAM" id="SSF47353">
    <property type="entry name" value="Retrovirus capsid dimerization domain-like"/>
    <property type="match status" value="1"/>
</dbReference>
<proteinExistence type="inferred from homology"/>
<comment type="similarity">
    <text evidence="2">Belongs to the krueppel C2H2-type zinc-finger protein family.</text>
</comment>
<feature type="domain" description="C2H2-type" evidence="12">
    <location>
        <begin position="410"/>
        <end position="437"/>
    </location>
</feature>
<feature type="domain" description="C2H2-type" evidence="12">
    <location>
        <begin position="494"/>
        <end position="521"/>
    </location>
</feature>
<dbReference type="EMBL" id="OX395127">
    <property type="protein sequence ID" value="CAI5768638.1"/>
    <property type="molecule type" value="Genomic_DNA"/>
</dbReference>
<feature type="domain" description="SCAN box" evidence="13">
    <location>
        <begin position="41"/>
        <end position="119"/>
    </location>
</feature>
<dbReference type="FunFam" id="3.30.160.60:FF:000703">
    <property type="entry name" value="Uncharacterized protein"/>
    <property type="match status" value="1"/>
</dbReference>
<dbReference type="InterPro" id="IPR036236">
    <property type="entry name" value="Znf_C2H2_sf"/>
</dbReference>
<organism evidence="15 16">
    <name type="scientific">Podarcis lilfordi</name>
    <name type="common">Lilford's wall lizard</name>
    <dbReference type="NCBI Taxonomy" id="74358"/>
    <lineage>
        <taxon>Eukaryota</taxon>
        <taxon>Metazoa</taxon>
        <taxon>Chordata</taxon>
        <taxon>Craniata</taxon>
        <taxon>Vertebrata</taxon>
        <taxon>Euteleostomi</taxon>
        <taxon>Lepidosauria</taxon>
        <taxon>Squamata</taxon>
        <taxon>Bifurcata</taxon>
        <taxon>Unidentata</taxon>
        <taxon>Episquamata</taxon>
        <taxon>Laterata</taxon>
        <taxon>Lacertibaenia</taxon>
        <taxon>Lacertidae</taxon>
        <taxon>Podarcis</taxon>
    </lineage>
</organism>
<evidence type="ECO:0000256" key="2">
    <source>
        <dbReference type="ARBA" id="ARBA00006991"/>
    </source>
</evidence>
<evidence type="ECO:0000256" key="1">
    <source>
        <dbReference type="ARBA" id="ARBA00004123"/>
    </source>
</evidence>
<dbReference type="GO" id="GO:0001817">
    <property type="term" value="P:regulation of cytokine production"/>
    <property type="evidence" value="ECO:0007669"/>
    <property type="project" value="TreeGrafter"/>
</dbReference>
<dbReference type="SMART" id="SM00349">
    <property type="entry name" value="KRAB"/>
    <property type="match status" value="1"/>
</dbReference>
<evidence type="ECO:0000256" key="4">
    <source>
        <dbReference type="ARBA" id="ARBA00022737"/>
    </source>
</evidence>
<dbReference type="SMART" id="SM00431">
    <property type="entry name" value="SCAN"/>
    <property type="match status" value="1"/>
</dbReference>
<dbReference type="PROSITE" id="PS00028">
    <property type="entry name" value="ZINC_FINGER_C2H2_1"/>
    <property type="match status" value="9"/>
</dbReference>
<dbReference type="FunFam" id="3.30.160.60:FF:000551">
    <property type="entry name" value="zinc finger protein 197 isoform X1"/>
    <property type="match status" value="1"/>
</dbReference>
<dbReference type="SUPFAM" id="SSF57667">
    <property type="entry name" value="beta-beta-alpha zinc fingers"/>
    <property type="match status" value="7"/>
</dbReference>
<evidence type="ECO:0000256" key="3">
    <source>
        <dbReference type="ARBA" id="ARBA00022723"/>
    </source>
</evidence>
<feature type="domain" description="C2H2-type" evidence="12">
    <location>
        <begin position="522"/>
        <end position="549"/>
    </location>
</feature>
<dbReference type="FunFam" id="3.30.160.60:FF:000870">
    <property type="entry name" value="zinc finger protein 197 isoform X1"/>
    <property type="match status" value="1"/>
</dbReference>
<evidence type="ECO:0000259" key="13">
    <source>
        <dbReference type="PROSITE" id="PS50804"/>
    </source>
</evidence>
<feature type="domain" description="C2H2-type" evidence="12">
    <location>
        <begin position="296"/>
        <end position="325"/>
    </location>
</feature>
<dbReference type="FunFam" id="3.30.160.60:FF:002090">
    <property type="entry name" value="Zinc finger protein 473"/>
    <property type="match status" value="1"/>
</dbReference>
<dbReference type="PROSITE" id="PS50157">
    <property type="entry name" value="ZINC_FINGER_C2H2_2"/>
    <property type="match status" value="12"/>
</dbReference>
<evidence type="ECO:0000256" key="5">
    <source>
        <dbReference type="ARBA" id="ARBA00022771"/>
    </source>
</evidence>
<sequence>MDGQATAGLDTTRVGRSEGFWERTVQNILGAEDALSSDAQRQRFRRFHYQEAEGPREVCNLLHDFCRRWLKPQLHSKTQILDLVILEQFLAVLPPEMENWVRECGAETCSQAVALAEGFLLSRAEDKKQKELQGLLTEVATDFLDAVKAPENIREIPLQRWKVQEEKEGGAILLGDGMMPARLNHPFLSGGREAVAVATDQDPASFEDVAVCFTAEEWVLLDPDQRALHKEVMEENCGIVASLSKTRGKDLHHSSDLATHQSIHIGEKPYQCLECGKSFHPNRTSHQIIHTGEEPYRCLECEKAFHENKSFTYQTHQKIHTVEKTYAPLECVKSFGQNRTLTNHQRIHREEKPYQCLECGKFFSSRTKLTDHQRTHTGEKPYQCLVCGMSFTQKRNLTCHQTIHTGEKPYQCLECGKSFRQNLTLTYHQRIHTGEKPYECLECRKSFIRKCDLTYHQRTHSGEKPHKCLECGKSFMQKTSLTSHQKIHTGDKPYKCSECGKGFCLNKDLIRHQRVHTGEKPYKCLECGKCFTQKTILTAHQRVHTGEKPYQCLECGKGFTQKANLTYHQGIHTGEKPYQCLVCGKCFCLSRDLTSHQRIHTQEKPYQCNVGTASIQGHTSIVMKEFTQGQKHISTWSVERASDRL</sequence>
<keyword evidence="10" id="KW-0539">Nucleus</keyword>
<dbReference type="Proteomes" id="UP001178461">
    <property type="component" value="Chromosome 2"/>
</dbReference>
<dbReference type="Gene3D" id="3.30.160.60">
    <property type="entry name" value="Classic Zinc Finger"/>
    <property type="match status" value="12"/>
</dbReference>
<feature type="domain" description="C2H2-type" evidence="12">
    <location>
        <begin position="354"/>
        <end position="381"/>
    </location>
</feature>
<evidence type="ECO:0000256" key="10">
    <source>
        <dbReference type="ARBA" id="ARBA00023242"/>
    </source>
</evidence>
<dbReference type="GO" id="GO:0001227">
    <property type="term" value="F:DNA-binding transcription repressor activity, RNA polymerase II-specific"/>
    <property type="evidence" value="ECO:0007669"/>
    <property type="project" value="TreeGrafter"/>
</dbReference>
<feature type="domain" description="C2H2-type" evidence="12">
    <location>
        <begin position="578"/>
        <end position="605"/>
    </location>
</feature>
<keyword evidence="4" id="KW-0677">Repeat</keyword>
<accession>A0AA35P1A6</accession>
<dbReference type="PROSITE" id="PS50805">
    <property type="entry name" value="KRAB"/>
    <property type="match status" value="1"/>
</dbReference>
<dbReference type="GO" id="GO:0000978">
    <property type="term" value="F:RNA polymerase II cis-regulatory region sequence-specific DNA binding"/>
    <property type="evidence" value="ECO:0007669"/>
    <property type="project" value="TreeGrafter"/>
</dbReference>
<dbReference type="GO" id="GO:0005654">
    <property type="term" value="C:nucleoplasm"/>
    <property type="evidence" value="ECO:0007669"/>
    <property type="project" value="TreeGrafter"/>
</dbReference>
<dbReference type="InterPro" id="IPR003309">
    <property type="entry name" value="SCAN_dom"/>
</dbReference>
<dbReference type="SMART" id="SM00355">
    <property type="entry name" value="ZnF_C2H2"/>
    <property type="match status" value="12"/>
</dbReference>
<keyword evidence="16" id="KW-1185">Reference proteome</keyword>
<evidence type="ECO:0000256" key="6">
    <source>
        <dbReference type="ARBA" id="ARBA00022833"/>
    </source>
</evidence>
<dbReference type="Pfam" id="PF01352">
    <property type="entry name" value="KRAB"/>
    <property type="match status" value="1"/>
</dbReference>
<feature type="domain" description="C2H2-type" evidence="12">
    <location>
        <begin position="270"/>
        <end position="295"/>
    </location>
</feature>
<dbReference type="GO" id="GO:0002682">
    <property type="term" value="P:regulation of immune system process"/>
    <property type="evidence" value="ECO:0007669"/>
    <property type="project" value="TreeGrafter"/>
</dbReference>
<dbReference type="PANTHER" id="PTHR24399:SF54">
    <property type="entry name" value="GASTRULA ZINC FINGER PROTEIN XLCGF26.1-LIKE-RELATED"/>
    <property type="match status" value="1"/>
</dbReference>
<dbReference type="InterPro" id="IPR001909">
    <property type="entry name" value="KRAB"/>
</dbReference>
<keyword evidence="5 11" id="KW-0863">Zinc-finger</keyword>
<dbReference type="InterPro" id="IPR013087">
    <property type="entry name" value="Znf_C2H2_type"/>
</dbReference>
<keyword evidence="9" id="KW-0804">Transcription</keyword>
<dbReference type="FunFam" id="3.30.160.60:FF:001157">
    <property type="entry name" value="Zinc finger protein 793"/>
    <property type="match status" value="1"/>
</dbReference>
<evidence type="ECO:0000256" key="11">
    <source>
        <dbReference type="PROSITE-ProRule" id="PRU00042"/>
    </source>
</evidence>
<feature type="domain" description="C2H2-type" evidence="12">
    <location>
        <begin position="438"/>
        <end position="465"/>
    </location>
</feature>
<evidence type="ECO:0000313" key="16">
    <source>
        <dbReference type="Proteomes" id="UP001178461"/>
    </source>
</evidence>
<dbReference type="GO" id="GO:0008270">
    <property type="term" value="F:zinc ion binding"/>
    <property type="evidence" value="ECO:0007669"/>
    <property type="project" value="UniProtKB-KW"/>
</dbReference>
<gene>
    <name evidence="15" type="ORF">PODLI_1B026504</name>
</gene>
<evidence type="ECO:0000256" key="9">
    <source>
        <dbReference type="ARBA" id="ARBA00023163"/>
    </source>
</evidence>
<feature type="domain" description="C2H2-type" evidence="12">
    <location>
        <begin position="382"/>
        <end position="409"/>
    </location>
</feature>
<dbReference type="Gene3D" id="6.10.140.140">
    <property type="match status" value="1"/>
</dbReference>
<comment type="subcellular location">
    <subcellularLocation>
        <location evidence="1">Nucleus</location>
    </subcellularLocation>
</comment>
<evidence type="ECO:0000259" key="12">
    <source>
        <dbReference type="PROSITE" id="PS50157"/>
    </source>
</evidence>
<dbReference type="InterPro" id="IPR036051">
    <property type="entry name" value="KRAB_dom_sf"/>
</dbReference>
<dbReference type="InterPro" id="IPR038269">
    <property type="entry name" value="SCAN_sf"/>
</dbReference>
<dbReference type="CDD" id="cd07765">
    <property type="entry name" value="KRAB_A-box"/>
    <property type="match status" value="1"/>
</dbReference>
<evidence type="ECO:0000313" key="15">
    <source>
        <dbReference type="EMBL" id="CAI5768638.1"/>
    </source>
</evidence>
<keyword evidence="6" id="KW-0862">Zinc</keyword>
<dbReference type="SUPFAM" id="SSF109640">
    <property type="entry name" value="KRAB domain (Kruppel-associated box)"/>
    <property type="match status" value="1"/>
</dbReference>
<dbReference type="AlphaFoldDB" id="A0AA35P1A6"/>
<evidence type="ECO:0000256" key="8">
    <source>
        <dbReference type="ARBA" id="ARBA00023125"/>
    </source>
</evidence>
<dbReference type="Pfam" id="PF00096">
    <property type="entry name" value="zf-C2H2"/>
    <property type="match status" value="9"/>
</dbReference>
<dbReference type="PROSITE" id="PS50804">
    <property type="entry name" value="SCAN_BOX"/>
    <property type="match status" value="1"/>
</dbReference>
<feature type="domain" description="C2H2-type" evidence="12">
    <location>
        <begin position="550"/>
        <end position="577"/>
    </location>
</feature>
<feature type="domain" description="C2H2-type" evidence="12">
    <location>
        <begin position="326"/>
        <end position="353"/>
    </location>
</feature>
<keyword evidence="3" id="KW-0479">Metal-binding</keyword>
<evidence type="ECO:0000259" key="14">
    <source>
        <dbReference type="PROSITE" id="PS50805"/>
    </source>
</evidence>
<feature type="domain" description="KRAB" evidence="14">
    <location>
        <begin position="204"/>
        <end position="282"/>
    </location>
</feature>
<dbReference type="Pfam" id="PF02023">
    <property type="entry name" value="SCAN"/>
    <property type="match status" value="1"/>
</dbReference>
<dbReference type="PANTHER" id="PTHR24399">
    <property type="entry name" value="ZINC FINGER AND BTB DOMAIN-CONTAINING"/>
    <property type="match status" value="1"/>
</dbReference>
<dbReference type="Gene3D" id="1.10.4020.10">
    <property type="entry name" value="DNA breaking-rejoining enzymes"/>
    <property type="match status" value="1"/>
</dbReference>
<dbReference type="CDD" id="cd07936">
    <property type="entry name" value="SCAN"/>
    <property type="match status" value="1"/>
</dbReference>
<feature type="domain" description="C2H2-type" evidence="12">
    <location>
        <begin position="466"/>
        <end position="493"/>
    </location>
</feature>
<keyword evidence="8" id="KW-0238">DNA-binding</keyword>
<dbReference type="FunFam" id="1.10.4020.10:FF:000005">
    <property type="entry name" value="Uncharacterized protein"/>
    <property type="match status" value="1"/>
</dbReference>
<protein>
    <submittedName>
        <fullName evidence="15">Finger 202-like</fullName>
    </submittedName>
</protein>
<reference evidence="15" key="1">
    <citation type="submission" date="2022-12" db="EMBL/GenBank/DDBJ databases">
        <authorList>
            <person name="Alioto T."/>
            <person name="Alioto T."/>
            <person name="Gomez Garrido J."/>
        </authorList>
    </citation>
    <scope>NUCLEOTIDE SEQUENCE</scope>
</reference>
<name>A0AA35P1A6_9SAUR</name>
<evidence type="ECO:0000256" key="7">
    <source>
        <dbReference type="ARBA" id="ARBA00023015"/>
    </source>
</evidence>